<dbReference type="Proteomes" id="UP000276588">
    <property type="component" value="Unassembled WGS sequence"/>
</dbReference>
<gene>
    <name evidence="1" type="ORF">DM826_07430</name>
</gene>
<evidence type="ECO:0000313" key="1">
    <source>
        <dbReference type="EMBL" id="RJX43130.1"/>
    </source>
</evidence>
<dbReference type="EMBL" id="QKNY01000010">
    <property type="protein sequence ID" value="RJX43130.1"/>
    <property type="molecule type" value="Genomic_DNA"/>
</dbReference>
<sequence>MSEHTLTRRDALRAGFTASVLLPTVATPVAAADDGLTASDTATFDIEHQPEQMQVAEDTAISIEWGSIPSNEELTVIFDVRPAGSSGSWETLDTYSFTPGGSNDSRTVTHDELFASGGDLTQHSEISTADLAITPGVDPPCKARTYDARVEVRASSLGSVGYLTDSFQVLNILDTGMGYNLGANFGLRYPDFSRKDHVDFDGEWSDFAIQIDSYSAGVEAMNELLPQEGDS</sequence>
<comment type="caution">
    <text evidence="1">The sequence shown here is derived from an EMBL/GenBank/DDBJ whole genome shotgun (WGS) entry which is preliminary data.</text>
</comment>
<protein>
    <submittedName>
        <fullName evidence="1">Uncharacterized protein</fullName>
    </submittedName>
</protein>
<keyword evidence="2" id="KW-1185">Reference proteome</keyword>
<evidence type="ECO:0000313" key="2">
    <source>
        <dbReference type="Proteomes" id="UP000276588"/>
    </source>
</evidence>
<name>A0A3A6PRF5_9EURY</name>
<dbReference type="AlphaFoldDB" id="A0A3A6PRF5"/>
<reference evidence="1 2" key="1">
    <citation type="submission" date="2018-06" db="EMBL/GenBank/DDBJ databases">
        <title>Halonotius sp. F13-13 a new haloarchaeeon isolated from a solar saltern from Isla Cristina, Huelva, Spain.</title>
        <authorList>
            <person name="Duran-Viseras A."/>
            <person name="Sanchez-Porro C."/>
            <person name="Ventosa A."/>
        </authorList>
    </citation>
    <scope>NUCLEOTIDE SEQUENCE [LARGE SCALE GENOMIC DNA]</scope>
    <source>
        <strain evidence="1 2">F13-13</strain>
    </source>
</reference>
<organism evidence="1 2">
    <name type="scientific">Halonotius aquaticus</name>
    <dbReference type="NCBI Taxonomy" id="2216978"/>
    <lineage>
        <taxon>Archaea</taxon>
        <taxon>Methanobacteriati</taxon>
        <taxon>Methanobacteriota</taxon>
        <taxon>Stenosarchaea group</taxon>
        <taxon>Halobacteria</taxon>
        <taxon>Halobacteriales</taxon>
        <taxon>Haloferacaceae</taxon>
        <taxon>Halonotius</taxon>
    </lineage>
</organism>
<dbReference type="PROSITE" id="PS51318">
    <property type="entry name" value="TAT"/>
    <property type="match status" value="1"/>
</dbReference>
<proteinExistence type="predicted"/>
<dbReference type="RefSeq" id="WP_120102776.1">
    <property type="nucleotide sequence ID" value="NZ_QKNY01000010.1"/>
</dbReference>
<accession>A0A3A6PRF5</accession>
<dbReference type="InterPro" id="IPR006311">
    <property type="entry name" value="TAT_signal"/>
</dbReference>